<proteinExistence type="predicted"/>
<reference evidence="2 3" key="2">
    <citation type="journal article" date="2016" name="Genome Announc.">
        <title>Complete Genome Sequence of the Highly Virulent Aeromonas schubertii Strain WL1483, Isolated from Diseased Snakehead Fish (Channa argus) in China.</title>
        <authorList>
            <person name="Liu L."/>
            <person name="Li N."/>
            <person name="Zhang D."/>
            <person name="Fu X."/>
            <person name="Shi C."/>
            <person name="Lin Q."/>
            <person name="Hao G."/>
        </authorList>
    </citation>
    <scope>NUCLEOTIDE SEQUENCE [LARGE SCALE GENOMIC DNA]</scope>
    <source>
        <strain evidence="2 3">WL1483</strain>
    </source>
</reference>
<keyword evidence="1" id="KW-1133">Transmembrane helix</keyword>
<gene>
    <name evidence="2" type="ORF">WL1483_80</name>
</gene>
<evidence type="ECO:0000313" key="3">
    <source>
        <dbReference type="Proteomes" id="UP000058114"/>
    </source>
</evidence>
<dbReference type="EMBL" id="CP013067">
    <property type="protein sequence ID" value="ALP39499.1"/>
    <property type="molecule type" value="Genomic_DNA"/>
</dbReference>
<evidence type="ECO:0000313" key="2">
    <source>
        <dbReference type="EMBL" id="ALP39499.1"/>
    </source>
</evidence>
<feature type="transmembrane region" description="Helical" evidence="1">
    <location>
        <begin position="62"/>
        <end position="84"/>
    </location>
</feature>
<dbReference type="AlphaFoldDB" id="A0A0S2SCS0"/>
<name>A0A0S2SCS0_9GAMM</name>
<sequence length="156" mass="17775">MLMTLYPEHRYDRHGQLNPPFWFWPIALLLTRSLWLFLMAGVTRQGGSDILTLLYPDKTSLYLAMASDLPAALALLACGGLHTHPLRAWLRRHTRGLLLLSALSGLLLQITTLTHQGWDFSWANALTLVGNLWAIWYLLRSRSLRDYARDIPVSHG</sequence>
<keyword evidence="1" id="KW-0472">Membrane</keyword>
<feature type="transmembrane region" description="Helical" evidence="1">
    <location>
        <begin position="120"/>
        <end position="139"/>
    </location>
</feature>
<dbReference type="PATRIC" id="fig|652.5.peg.2116"/>
<dbReference type="InterPro" id="IPR021318">
    <property type="entry name" value="DUF2919"/>
</dbReference>
<protein>
    <recommendedName>
        <fullName evidence="4">DUF2919 domain-containing protein</fullName>
    </recommendedName>
</protein>
<evidence type="ECO:0000256" key="1">
    <source>
        <dbReference type="SAM" id="Phobius"/>
    </source>
</evidence>
<accession>A0A0S2SCS0</accession>
<dbReference type="Pfam" id="PF11143">
    <property type="entry name" value="DUF2919"/>
    <property type="match status" value="1"/>
</dbReference>
<reference evidence="3" key="1">
    <citation type="submission" date="2015-10" db="EMBL/GenBank/DDBJ databases">
        <title>Complete Genome Sequence of Aeromonas schubertii strain WL1483.</title>
        <authorList>
            <person name="Liu L."/>
        </authorList>
    </citation>
    <scope>NUCLEOTIDE SEQUENCE [LARGE SCALE GENOMIC DNA]</scope>
    <source>
        <strain evidence="3">WL1483</strain>
    </source>
</reference>
<dbReference type="KEGG" id="asr:WL1483_80"/>
<feature type="transmembrane region" description="Helical" evidence="1">
    <location>
        <begin position="21"/>
        <end position="42"/>
    </location>
</feature>
<keyword evidence="1" id="KW-0812">Transmembrane</keyword>
<feature type="transmembrane region" description="Helical" evidence="1">
    <location>
        <begin position="96"/>
        <end position="114"/>
    </location>
</feature>
<organism evidence="2 3">
    <name type="scientific">Aeromonas schubertii</name>
    <dbReference type="NCBI Taxonomy" id="652"/>
    <lineage>
        <taxon>Bacteria</taxon>
        <taxon>Pseudomonadati</taxon>
        <taxon>Pseudomonadota</taxon>
        <taxon>Gammaproteobacteria</taxon>
        <taxon>Aeromonadales</taxon>
        <taxon>Aeromonadaceae</taxon>
        <taxon>Aeromonas</taxon>
    </lineage>
</organism>
<evidence type="ECO:0008006" key="4">
    <source>
        <dbReference type="Google" id="ProtNLM"/>
    </source>
</evidence>
<dbReference type="Proteomes" id="UP000058114">
    <property type="component" value="Chromosome"/>
</dbReference>